<dbReference type="EMBL" id="JBANQN010000010">
    <property type="protein sequence ID" value="KAK6778461.1"/>
    <property type="molecule type" value="Genomic_DNA"/>
</dbReference>
<protein>
    <submittedName>
        <fullName evidence="1">Uncharacterized protein</fullName>
    </submittedName>
</protein>
<dbReference type="Proteomes" id="UP001371456">
    <property type="component" value="Unassembled WGS sequence"/>
</dbReference>
<sequence>MEKFNSHGCFLASFFIKVG</sequence>
<evidence type="ECO:0000313" key="1">
    <source>
        <dbReference type="EMBL" id="KAK6778461.1"/>
    </source>
</evidence>
<accession>A0AAN8T788</accession>
<keyword evidence="2" id="KW-1185">Reference proteome</keyword>
<organism evidence="1 2">
    <name type="scientific">Solanum bulbocastanum</name>
    <name type="common">Wild potato</name>
    <dbReference type="NCBI Taxonomy" id="147425"/>
    <lineage>
        <taxon>Eukaryota</taxon>
        <taxon>Viridiplantae</taxon>
        <taxon>Streptophyta</taxon>
        <taxon>Embryophyta</taxon>
        <taxon>Tracheophyta</taxon>
        <taxon>Spermatophyta</taxon>
        <taxon>Magnoliopsida</taxon>
        <taxon>eudicotyledons</taxon>
        <taxon>Gunneridae</taxon>
        <taxon>Pentapetalae</taxon>
        <taxon>asterids</taxon>
        <taxon>lamiids</taxon>
        <taxon>Solanales</taxon>
        <taxon>Solanaceae</taxon>
        <taxon>Solanoideae</taxon>
        <taxon>Solaneae</taxon>
        <taxon>Solanum</taxon>
    </lineage>
</organism>
<reference evidence="1 2" key="1">
    <citation type="submission" date="2024-02" db="EMBL/GenBank/DDBJ databases">
        <title>de novo genome assembly of Solanum bulbocastanum strain 11H21.</title>
        <authorList>
            <person name="Hosaka A.J."/>
        </authorList>
    </citation>
    <scope>NUCLEOTIDE SEQUENCE [LARGE SCALE GENOMIC DNA]</scope>
    <source>
        <tissue evidence="1">Young leaves</tissue>
    </source>
</reference>
<evidence type="ECO:0000313" key="2">
    <source>
        <dbReference type="Proteomes" id="UP001371456"/>
    </source>
</evidence>
<dbReference type="AlphaFoldDB" id="A0AAN8T788"/>
<name>A0AAN8T788_SOLBU</name>
<gene>
    <name evidence="1" type="ORF">RDI58_025179</name>
</gene>
<comment type="caution">
    <text evidence="1">The sequence shown here is derived from an EMBL/GenBank/DDBJ whole genome shotgun (WGS) entry which is preliminary data.</text>
</comment>
<proteinExistence type="predicted"/>